<name>A0A1L9W0F4_ASPGL</name>
<gene>
    <name evidence="1" type="ORF">ASPGLDRAFT_21717</name>
</gene>
<accession>A0A1L9W0F4</accession>
<dbReference type="OrthoDB" id="4358391at2759"/>
<dbReference type="AlphaFoldDB" id="A0A1L9W0F4"/>
<dbReference type="RefSeq" id="XP_022406297.1">
    <property type="nucleotide sequence ID" value="XM_022543122.1"/>
</dbReference>
<organism evidence="1 2">
    <name type="scientific">Aspergillus glaucus CBS 516.65</name>
    <dbReference type="NCBI Taxonomy" id="1160497"/>
    <lineage>
        <taxon>Eukaryota</taxon>
        <taxon>Fungi</taxon>
        <taxon>Dikarya</taxon>
        <taxon>Ascomycota</taxon>
        <taxon>Pezizomycotina</taxon>
        <taxon>Eurotiomycetes</taxon>
        <taxon>Eurotiomycetidae</taxon>
        <taxon>Eurotiales</taxon>
        <taxon>Aspergillaceae</taxon>
        <taxon>Aspergillus</taxon>
        <taxon>Aspergillus subgen. Aspergillus</taxon>
    </lineage>
</organism>
<dbReference type="EMBL" id="KV878888">
    <property type="protein sequence ID" value="OJJ89635.1"/>
    <property type="molecule type" value="Genomic_DNA"/>
</dbReference>
<proteinExistence type="predicted"/>
<keyword evidence="2" id="KW-1185">Reference proteome</keyword>
<evidence type="ECO:0000313" key="2">
    <source>
        <dbReference type="Proteomes" id="UP000184300"/>
    </source>
</evidence>
<dbReference type="Proteomes" id="UP000184300">
    <property type="component" value="Unassembled WGS sequence"/>
</dbReference>
<evidence type="ECO:0000313" key="1">
    <source>
        <dbReference type="EMBL" id="OJJ89635.1"/>
    </source>
</evidence>
<sequence>MAAYPKSPSANLHQGVVNGITQKWADNAKGRMAIMHYATMGRGAGPISLKAATEHLSYNCVTRLGKDRARIMGSFHDITTDAATGRTQEDDFHVTIKARPGDLRVHIYVQGMGNEWTDDIRRCQNERRKC</sequence>
<reference evidence="2" key="1">
    <citation type="journal article" date="2017" name="Genome Biol.">
        <title>Comparative genomics reveals high biological diversity and specific adaptations in the industrially and medically important fungal genus Aspergillus.</title>
        <authorList>
            <person name="de Vries R.P."/>
            <person name="Riley R."/>
            <person name="Wiebenga A."/>
            <person name="Aguilar-Osorio G."/>
            <person name="Amillis S."/>
            <person name="Uchima C.A."/>
            <person name="Anderluh G."/>
            <person name="Asadollahi M."/>
            <person name="Askin M."/>
            <person name="Barry K."/>
            <person name="Battaglia E."/>
            <person name="Bayram O."/>
            <person name="Benocci T."/>
            <person name="Braus-Stromeyer S.A."/>
            <person name="Caldana C."/>
            <person name="Canovas D."/>
            <person name="Cerqueira G.C."/>
            <person name="Chen F."/>
            <person name="Chen W."/>
            <person name="Choi C."/>
            <person name="Clum A."/>
            <person name="Dos Santos R.A."/>
            <person name="Damasio A.R."/>
            <person name="Diallinas G."/>
            <person name="Emri T."/>
            <person name="Fekete E."/>
            <person name="Flipphi M."/>
            <person name="Freyberg S."/>
            <person name="Gallo A."/>
            <person name="Gournas C."/>
            <person name="Habgood R."/>
            <person name="Hainaut M."/>
            <person name="Harispe M.L."/>
            <person name="Henrissat B."/>
            <person name="Hilden K.S."/>
            <person name="Hope R."/>
            <person name="Hossain A."/>
            <person name="Karabika E."/>
            <person name="Karaffa L."/>
            <person name="Karanyi Z."/>
            <person name="Krasevec N."/>
            <person name="Kuo A."/>
            <person name="Kusch H."/>
            <person name="LaButti K."/>
            <person name="Lagendijk E.L."/>
            <person name="Lapidus A."/>
            <person name="Levasseur A."/>
            <person name="Lindquist E."/>
            <person name="Lipzen A."/>
            <person name="Logrieco A.F."/>
            <person name="MacCabe A."/>
            <person name="Maekelae M.R."/>
            <person name="Malavazi I."/>
            <person name="Melin P."/>
            <person name="Meyer V."/>
            <person name="Mielnichuk N."/>
            <person name="Miskei M."/>
            <person name="Molnar A.P."/>
            <person name="Mule G."/>
            <person name="Ngan C.Y."/>
            <person name="Orejas M."/>
            <person name="Orosz E."/>
            <person name="Ouedraogo J.P."/>
            <person name="Overkamp K.M."/>
            <person name="Park H.-S."/>
            <person name="Perrone G."/>
            <person name="Piumi F."/>
            <person name="Punt P.J."/>
            <person name="Ram A.F."/>
            <person name="Ramon A."/>
            <person name="Rauscher S."/>
            <person name="Record E."/>
            <person name="Riano-Pachon D.M."/>
            <person name="Robert V."/>
            <person name="Roehrig J."/>
            <person name="Ruller R."/>
            <person name="Salamov A."/>
            <person name="Salih N.S."/>
            <person name="Samson R.A."/>
            <person name="Sandor E."/>
            <person name="Sanguinetti M."/>
            <person name="Schuetze T."/>
            <person name="Sepcic K."/>
            <person name="Shelest E."/>
            <person name="Sherlock G."/>
            <person name="Sophianopoulou V."/>
            <person name="Squina F.M."/>
            <person name="Sun H."/>
            <person name="Susca A."/>
            <person name="Todd R.B."/>
            <person name="Tsang A."/>
            <person name="Unkles S.E."/>
            <person name="van de Wiele N."/>
            <person name="van Rossen-Uffink D."/>
            <person name="Oliveira J.V."/>
            <person name="Vesth T.C."/>
            <person name="Visser J."/>
            <person name="Yu J.-H."/>
            <person name="Zhou M."/>
            <person name="Andersen M.R."/>
            <person name="Archer D.B."/>
            <person name="Baker S.E."/>
            <person name="Benoit I."/>
            <person name="Brakhage A.A."/>
            <person name="Braus G.H."/>
            <person name="Fischer R."/>
            <person name="Frisvad J.C."/>
            <person name="Goldman G.H."/>
            <person name="Houbraken J."/>
            <person name="Oakley B."/>
            <person name="Pocsi I."/>
            <person name="Scazzocchio C."/>
            <person name="Seiboth B."/>
            <person name="vanKuyk P.A."/>
            <person name="Wortman J."/>
            <person name="Dyer P.S."/>
            <person name="Grigoriev I.V."/>
        </authorList>
    </citation>
    <scope>NUCLEOTIDE SEQUENCE [LARGE SCALE GENOMIC DNA]</scope>
    <source>
        <strain evidence="2">CBS 516.65</strain>
    </source>
</reference>
<dbReference type="GeneID" id="34459383"/>
<protein>
    <submittedName>
        <fullName evidence="1">Uncharacterized protein</fullName>
    </submittedName>
</protein>
<dbReference type="VEuPathDB" id="FungiDB:ASPGLDRAFT_21717"/>